<evidence type="ECO:0000313" key="1">
    <source>
        <dbReference type="EMBL" id="GAJ12069.1"/>
    </source>
</evidence>
<protein>
    <submittedName>
        <fullName evidence="1">Uncharacterized protein</fullName>
    </submittedName>
</protein>
<dbReference type="AlphaFoldDB" id="X1U3K5"/>
<dbReference type="SUPFAM" id="SSF53850">
    <property type="entry name" value="Periplasmic binding protein-like II"/>
    <property type="match status" value="1"/>
</dbReference>
<sequence>YYRWHNDEFDRLVDDMAVTSMAELAKLKELTHDVMEIWLDELPDIQVVEWYHRIPMNTTYWTNWPTEDNMYVNGAFWHLTFGMILNELEPAQ</sequence>
<dbReference type="Gene3D" id="3.40.190.10">
    <property type="entry name" value="Periplasmic binding protein-like II"/>
    <property type="match status" value="1"/>
</dbReference>
<feature type="non-terminal residue" evidence="1">
    <location>
        <position position="1"/>
    </location>
</feature>
<dbReference type="EMBL" id="BARW01034967">
    <property type="protein sequence ID" value="GAJ12069.1"/>
    <property type="molecule type" value="Genomic_DNA"/>
</dbReference>
<gene>
    <name evidence="1" type="ORF">S12H4_54662</name>
</gene>
<comment type="caution">
    <text evidence="1">The sequence shown here is derived from an EMBL/GenBank/DDBJ whole genome shotgun (WGS) entry which is preliminary data.</text>
</comment>
<accession>X1U3K5</accession>
<proteinExistence type="predicted"/>
<name>X1U3K5_9ZZZZ</name>
<dbReference type="Gene3D" id="3.10.105.10">
    <property type="entry name" value="Dipeptide-binding Protein, Domain 3"/>
    <property type="match status" value="1"/>
</dbReference>
<organism evidence="1">
    <name type="scientific">marine sediment metagenome</name>
    <dbReference type="NCBI Taxonomy" id="412755"/>
    <lineage>
        <taxon>unclassified sequences</taxon>
        <taxon>metagenomes</taxon>
        <taxon>ecological metagenomes</taxon>
    </lineage>
</organism>
<reference evidence="1" key="1">
    <citation type="journal article" date="2014" name="Front. Microbiol.">
        <title>High frequency of phylogenetically diverse reductive dehalogenase-homologous genes in deep subseafloor sedimentary metagenomes.</title>
        <authorList>
            <person name="Kawai M."/>
            <person name="Futagami T."/>
            <person name="Toyoda A."/>
            <person name="Takaki Y."/>
            <person name="Nishi S."/>
            <person name="Hori S."/>
            <person name="Arai W."/>
            <person name="Tsubouchi T."/>
            <person name="Morono Y."/>
            <person name="Uchiyama I."/>
            <person name="Ito T."/>
            <person name="Fujiyama A."/>
            <person name="Inagaki F."/>
            <person name="Takami H."/>
        </authorList>
    </citation>
    <scope>NUCLEOTIDE SEQUENCE</scope>
    <source>
        <strain evidence="1">Expedition CK06-06</strain>
    </source>
</reference>